<dbReference type="GO" id="GO:0006083">
    <property type="term" value="P:acetate metabolic process"/>
    <property type="evidence" value="ECO:0007669"/>
    <property type="project" value="InterPro"/>
</dbReference>
<keyword evidence="2" id="KW-0808">Transferase</keyword>
<accession>A0A814N1Q9</accession>
<evidence type="ECO:0000259" key="3">
    <source>
        <dbReference type="Pfam" id="PF02550"/>
    </source>
</evidence>
<dbReference type="InterPro" id="IPR003702">
    <property type="entry name" value="ActCoA_hydro_N"/>
</dbReference>
<protein>
    <recommendedName>
        <fullName evidence="7">Acetyl-CoA hydrolase</fullName>
    </recommendedName>
</protein>
<dbReference type="GO" id="GO:0008775">
    <property type="term" value="F:acetate CoA-transferase activity"/>
    <property type="evidence" value="ECO:0007669"/>
    <property type="project" value="InterPro"/>
</dbReference>
<dbReference type="Gene3D" id="3.40.1080.10">
    <property type="entry name" value="Glutaconate Coenzyme A-transferase"/>
    <property type="match status" value="2"/>
</dbReference>
<sequence>MVIDQALSLIKSGARVFVHGCGGSPRYLNRLLANRAGDLRRVEIISVNPLDDTFTNPELKDSFFNNRCGGSPRYLNRLLANRAGDLRRVEIISVNPLDDTFTNPELKDSFFNNSLFASSFVRSSITNGAASYIPTFLNEMPRLFDENILPLDAALIQVSPPDQHGYCSLGISVEVTQAAIRNAKKVFAQINRHMPRVHGDTFLHMNEIDAYVEYDEPLIELNYSKQITQIERKIGKKVAELIDDRSTLQLGIGPIPNSILTCLDNHKHLSIATEVLSDGVIPLLENGVITNRYKHFHPGKTTCTFILGTKKLYDFVNDNPNVLSLDVSVTNDPAQIRRNPRMCAINSALEIDLTGQICADSLGTMQYSGVGGQMDFMRGAGLSKHGKPIIALPSQTPKGISRIVNTLKPGAAVTTTRAHVHYVVTEYGVANLFGKNCQQRAKALIELAHPNHRESLERAAYKRFKALY</sequence>
<evidence type="ECO:0000313" key="5">
    <source>
        <dbReference type="EMBL" id="CAF1086011.1"/>
    </source>
</evidence>
<dbReference type="Gene3D" id="3.30.750.70">
    <property type="entry name" value="4-hydroxybutyrate coenzyme like domains"/>
    <property type="match status" value="1"/>
</dbReference>
<dbReference type="AlphaFoldDB" id="A0A814N1Q9"/>
<evidence type="ECO:0000259" key="4">
    <source>
        <dbReference type="Pfam" id="PF13336"/>
    </source>
</evidence>
<comment type="similarity">
    <text evidence="1">Belongs to the acetyl-CoA hydrolase/transferase family.</text>
</comment>
<dbReference type="Proteomes" id="UP000663845">
    <property type="component" value="Unassembled WGS sequence"/>
</dbReference>
<dbReference type="Pfam" id="PF02550">
    <property type="entry name" value="AcetylCoA_hydro"/>
    <property type="match status" value="1"/>
</dbReference>
<name>A0A814N1Q9_9BILA</name>
<evidence type="ECO:0000313" key="6">
    <source>
        <dbReference type="Proteomes" id="UP000663845"/>
    </source>
</evidence>
<reference evidence="5" key="1">
    <citation type="submission" date="2021-02" db="EMBL/GenBank/DDBJ databases">
        <authorList>
            <person name="Nowell W R."/>
        </authorList>
    </citation>
    <scope>NUCLEOTIDE SEQUENCE</scope>
</reference>
<proteinExistence type="inferred from homology"/>
<comment type="caution">
    <text evidence="5">The sequence shown here is derived from an EMBL/GenBank/DDBJ whole genome shotgun (WGS) entry which is preliminary data.</text>
</comment>
<dbReference type="PANTHER" id="PTHR21432">
    <property type="entry name" value="ACETYL-COA HYDROLASE-RELATED"/>
    <property type="match status" value="1"/>
</dbReference>
<dbReference type="PANTHER" id="PTHR21432:SF20">
    <property type="entry name" value="ACETYL-COA HYDROLASE"/>
    <property type="match status" value="1"/>
</dbReference>
<feature type="domain" description="Acetyl-CoA hydrolase/transferase N-terminal" evidence="3">
    <location>
        <begin position="85"/>
        <end position="216"/>
    </location>
</feature>
<evidence type="ECO:0008006" key="7">
    <source>
        <dbReference type="Google" id="ProtNLM"/>
    </source>
</evidence>
<dbReference type="InterPro" id="IPR026888">
    <property type="entry name" value="AcetylCoA_hyd_C"/>
</dbReference>
<dbReference type="SUPFAM" id="SSF100950">
    <property type="entry name" value="NagB/RpiA/CoA transferase-like"/>
    <property type="match status" value="2"/>
</dbReference>
<dbReference type="InterPro" id="IPR037171">
    <property type="entry name" value="NagB/RpiA_transferase-like"/>
</dbReference>
<organism evidence="5 6">
    <name type="scientific">Adineta steineri</name>
    <dbReference type="NCBI Taxonomy" id="433720"/>
    <lineage>
        <taxon>Eukaryota</taxon>
        <taxon>Metazoa</taxon>
        <taxon>Spiralia</taxon>
        <taxon>Gnathifera</taxon>
        <taxon>Rotifera</taxon>
        <taxon>Eurotatoria</taxon>
        <taxon>Bdelloidea</taxon>
        <taxon>Adinetida</taxon>
        <taxon>Adinetidae</taxon>
        <taxon>Adineta</taxon>
    </lineage>
</organism>
<feature type="domain" description="Acetyl-CoA hydrolase/transferase C-terminal" evidence="4">
    <location>
        <begin position="308"/>
        <end position="460"/>
    </location>
</feature>
<dbReference type="InterPro" id="IPR038460">
    <property type="entry name" value="AcetylCoA_hyd_C_sf"/>
</dbReference>
<dbReference type="Gene3D" id="3.40.1080.20">
    <property type="entry name" value="Acetyl-CoA hydrolase/transferase C-terminal domain"/>
    <property type="match status" value="1"/>
</dbReference>
<dbReference type="Pfam" id="PF13336">
    <property type="entry name" value="AcetylCoA_hyd_C"/>
    <property type="match status" value="1"/>
</dbReference>
<dbReference type="InterPro" id="IPR046433">
    <property type="entry name" value="ActCoA_hydro"/>
</dbReference>
<evidence type="ECO:0000256" key="2">
    <source>
        <dbReference type="ARBA" id="ARBA00022679"/>
    </source>
</evidence>
<dbReference type="EMBL" id="CAJNOG010000217">
    <property type="protein sequence ID" value="CAF1086011.1"/>
    <property type="molecule type" value="Genomic_DNA"/>
</dbReference>
<evidence type="ECO:0000256" key="1">
    <source>
        <dbReference type="ARBA" id="ARBA00009632"/>
    </source>
</evidence>
<gene>
    <name evidence="5" type="ORF">JYZ213_LOCUS20565</name>
</gene>